<reference evidence="7" key="1">
    <citation type="journal article" date="2021" name="PeerJ">
        <title>Extensive microbial diversity within the chicken gut microbiome revealed by metagenomics and culture.</title>
        <authorList>
            <person name="Gilroy R."/>
            <person name="Ravi A."/>
            <person name="Getino M."/>
            <person name="Pursley I."/>
            <person name="Horton D.L."/>
            <person name="Alikhan N.F."/>
            <person name="Baker D."/>
            <person name="Gharbi K."/>
            <person name="Hall N."/>
            <person name="Watson M."/>
            <person name="Adriaenssens E.M."/>
            <person name="Foster-Nyarko E."/>
            <person name="Jarju S."/>
            <person name="Secka A."/>
            <person name="Antonio M."/>
            <person name="Oren A."/>
            <person name="Chaudhuri R.R."/>
            <person name="La Ragione R."/>
            <person name="Hildebrand F."/>
            <person name="Pallen M.J."/>
        </authorList>
    </citation>
    <scope>NUCLEOTIDE SEQUENCE</scope>
    <source>
        <strain evidence="7">ChiHecec3B27-8219</strain>
    </source>
</reference>
<evidence type="ECO:0000313" key="8">
    <source>
        <dbReference type="Proteomes" id="UP000824055"/>
    </source>
</evidence>
<feature type="binding site" evidence="6">
    <location>
        <begin position="77"/>
        <end position="78"/>
    </location>
    <ligand>
        <name>NAD(+)</name>
        <dbReference type="ChEBI" id="CHEBI:57540"/>
    </ligand>
</feature>
<proteinExistence type="inferred from homology"/>
<dbReference type="InterPro" id="IPR017437">
    <property type="entry name" value="ATP-NAD_kinase_PpnK-typ_C"/>
</dbReference>
<dbReference type="PANTHER" id="PTHR20275:SF0">
    <property type="entry name" value="NAD KINASE"/>
    <property type="match status" value="1"/>
</dbReference>
<evidence type="ECO:0000256" key="6">
    <source>
        <dbReference type="HAMAP-Rule" id="MF_00361"/>
    </source>
</evidence>
<dbReference type="SUPFAM" id="SSF111331">
    <property type="entry name" value="NAD kinase/diacylglycerol kinase-like"/>
    <property type="match status" value="1"/>
</dbReference>
<feature type="binding site" evidence="6">
    <location>
        <position position="82"/>
    </location>
    <ligand>
        <name>NAD(+)</name>
        <dbReference type="ChEBI" id="CHEBI:57540"/>
    </ligand>
</feature>
<comment type="function">
    <text evidence="6">Involved in the regulation of the intracellular balance of NAD and NADP, and is a key enzyme in the biosynthesis of NADP. Catalyzes specifically the phosphorylation on 2'-hydroxyl of the adenosine moiety of NAD to yield NADP.</text>
</comment>
<keyword evidence="6" id="KW-0963">Cytoplasm</keyword>
<dbReference type="GO" id="GO:0005737">
    <property type="term" value="C:cytoplasm"/>
    <property type="evidence" value="ECO:0007669"/>
    <property type="project" value="UniProtKB-SubCell"/>
</dbReference>
<evidence type="ECO:0000256" key="3">
    <source>
        <dbReference type="ARBA" id="ARBA00022857"/>
    </source>
</evidence>
<dbReference type="GO" id="GO:0005524">
    <property type="term" value="F:ATP binding"/>
    <property type="evidence" value="ECO:0007669"/>
    <property type="project" value="UniProtKB-KW"/>
</dbReference>
<dbReference type="Pfam" id="PF20143">
    <property type="entry name" value="NAD_kinase_C"/>
    <property type="match status" value="1"/>
</dbReference>
<evidence type="ECO:0000256" key="2">
    <source>
        <dbReference type="ARBA" id="ARBA00022777"/>
    </source>
</evidence>
<feature type="binding site" evidence="6">
    <location>
        <position position="180"/>
    </location>
    <ligand>
        <name>NAD(+)</name>
        <dbReference type="ChEBI" id="CHEBI:57540"/>
    </ligand>
</feature>
<dbReference type="Gene3D" id="2.60.200.30">
    <property type="entry name" value="Probable inorganic polyphosphate/atp-NAD kinase, domain 2"/>
    <property type="match status" value="1"/>
</dbReference>
<keyword evidence="6" id="KW-0067">ATP-binding</keyword>
<name>A0A9D2FZB1_9BACT</name>
<dbReference type="EC" id="2.7.1.23" evidence="6"/>
<dbReference type="Pfam" id="PF01513">
    <property type="entry name" value="NAD_kinase"/>
    <property type="match status" value="1"/>
</dbReference>
<evidence type="ECO:0000256" key="4">
    <source>
        <dbReference type="ARBA" id="ARBA00023027"/>
    </source>
</evidence>
<keyword evidence="6" id="KW-0547">Nucleotide-binding</keyword>
<evidence type="ECO:0000256" key="1">
    <source>
        <dbReference type="ARBA" id="ARBA00022679"/>
    </source>
</evidence>
<gene>
    <name evidence="6" type="primary">nadK</name>
    <name evidence="7" type="ORF">H9966_06070</name>
</gene>
<comment type="similarity">
    <text evidence="6">Belongs to the NAD kinase family.</text>
</comment>
<keyword evidence="3 6" id="KW-0521">NADP</keyword>
<comment type="cofactor">
    <cofactor evidence="6">
        <name>a divalent metal cation</name>
        <dbReference type="ChEBI" id="CHEBI:60240"/>
    </cofactor>
</comment>
<dbReference type="Proteomes" id="UP000824055">
    <property type="component" value="Unassembled WGS sequence"/>
</dbReference>
<dbReference type="NCBIfam" id="NF002521">
    <property type="entry name" value="PRK01911.1"/>
    <property type="match status" value="1"/>
</dbReference>
<accession>A0A9D2FZB1</accession>
<dbReference type="PANTHER" id="PTHR20275">
    <property type="entry name" value="NAD KINASE"/>
    <property type="match status" value="1"/>
</dbReference>
<keyword evidence="2 6" id="KW-0418">Kinase</keyword>
<sequence>MAQRLLKFAIFGNEYQIKKAIPIQKVLSYLSEKQAEVYMDRMFYDFLTQEQRLEMEIAGVFDGMDFQADYAISMGGDGTFLKAASRVGAKQIPIIGVNMGRMGFLADVLPSEIESALNSIYLGEYKIENHTVIQVEANGEPITGYPYALNDIAVLKRDIASMITIRTHIDGELLVAYQADGLIIATPTGSTAYNLSNGGPIIVPQDNSLCITPVAPHSLNIRPIVVNDTCEITLDVESRSHNFLVAIDGRSEKMQEGTQLTIRKAPYQVRIVKQKNQRYFSTLREKLMWGADTRQRG</sequence>
<feature type="active site" description="Proton acceptor" evidence="6">
    <location>
        <position position="77"/>
    </location>
</feature>
<dbReference type="InterPro" id="IPR017438">
    <property type="entry name" value="ATP-NAD_kinase_N"/>
</dbReference>
<comment type="caution">
    <text evidence="6">Lacks conserved residue(s) required for the propagation of feature annotation.</text>
</comment>
<feature type="binding site" evidence="6">
    <location>
        <position position="215"/>
    </location>
    <ligand>
        <name>NAD(+)</name>
        <dbReference type="ChEBI" id="CHEBI:57540"/>
    </ligand>
</feature>
<organism evidence="7 8">
    <name type="scientific">Candidatus Prevotella avicola</name>
    <dbReference type="NCBI Taxonomy" id="2838738"/>
    <lineage>
        <taxon>Bacteria</taxon>
        <taxon>Pseudomonadati</taxon>
        <taxon>Bacteroidota</taxon>
        <taxon>Bacteroidia</taxon>
        <taxon>Bacteroidales</taxon>
        <taxon>Prevotellaceae</taxon>
        <taxon>Prevotella</taxon>
    </lineage>
</organism>
<evidence type="ECO:0000313" key="7">
    <source>
        <dbReference type="EMBL" id="HIZ69431.1"/>
    </source>
</evidence>
<dbReference type="Gene3D" id="3.40.50.10330">
    <property type="entry name" value="Probable inorganic polyphosphate/atp-NAD kinase, domain 1"/>
    <property type="match status" value="1"/>
</dbReference>
<comment type="catalytic activity">
    <reaction evidence="5 6">
        <text>NAD(+) + ATP = ADP + NADP(+) + H(+)</text>
        <dbReference type="Rhea" id="RHEA:18629"/>
        <dbReference type="ChEBI" id="CHEBI:15378"/>
        <dbReference type="ChEBI" id="CHEBI:30616"/>
        <dbReference type="ChEBI" id="CHEBI:57540"/>
        <dbReference type="ChEBI" id="CHEBI:58349"/>
        <dbReference type="ChEBI" id="CHEBI:456216"/>
        <dbReference type="EC" id="2.7.1.23"/>
    </reaction>
</comment>
<dbReference type="GO" id="GO:0003951">
    <property type="term" value="F:NAD+ kinase activity"/>
    <property type="evidence" value="ECO:0007669"/>
    <property type="project" value="UniProtKB-UniRule"/>
</dbReference>
<feature type="binding site" evidence="6">
    <location>
        <begin position="150"/>
        <end position="151"/>
    </location>
    <ligand>
        <name>NAD(+)</name>
        <dbReference type="ChEBI" id="CHEBI:57540"/>
    </ligand>
</feature>
<comment type="subcellular location">
    <subcellularLocation>
        <location evidence="6">Cytoplasm</location>
    </subcellularLocation>
</comment>
<dbReference type="InterPro" id="IPR016064">
    <property type="entry name" value="NAD/diacylglycerol_kinase_sf"/>
</dbReference>
<comment type="caution">
    <text evidence="7">The sequence shown here is derived from an EMBL/GenBank/DDBJ whole genome shotgun (WGS) entry which is preliminary data.</text>
</comment>
<dbReference type="GO" id="GO:0051287">
    <property type="term" value="F:NAD binding"/>
    <property type="evidence" value="ECO:0007669"/>
    <property type="project" value="UniProtKB-ARBA"/>
</dbReference>
<feature type="binding site" evidence="6">
    <location>
        <begin position="191"/>
        <end position="196"/>
    </location>
    <ligand>
        <name>NAD(+)</name>
        <dbReference type="ChEBI" id="CHEBI:57540"/>
    </ligand>
</feature>
<dbReference type="HAMAP" id="MF_00361">
    <property type="entry name" value="NAD_kinase"/>
    <property type="match status" value="1"/>
</dbReference>
<dbReference type="GO" id="GO:0046872">
    <property type="term" value="F:metal ion binding"/>
    <property type="evidence" value="ECO:0007669"/>
    <property type="project" value="UniProtKB-UniRule"/>
</dbReference>
<dbReference type="AlphaFoldDB" id="A0A9D2FZB1"/>
<dbReference type="GO" id="GO:0019674">
    <property type="term" value="P:NAD+ metabolic process"/>
    <property type="evidence" value="ECO:0007669"/>
    <property type="project" value="InterPro"/>
</dbReference>
<dbReference type="EMBL" id="DXBE01000046">
    <property type="protein sequence ID" value="HIZ69431.1"/>
    <property type="molecule type" value="Genomic_DNA"/>
</dbReference>
<keyword evidence="4 6" id="KW-0520">NAD</keyword>
<dbReference type="InterPro" id="IPR002504">
    <property type="entry name" value="NADK"/>
</dbReference>
<reference evidence="7" key="2">
    <citation type="submission" date="2021-04" db="EMBL/GenBank/DDBJ databases">
        <authorList>
            <person name="Gilroy R."/>
        </authorList>
    </citation>
    <scope>NUCLEOTIDE SEQUENCE</scope>
    <source>
        <strain evidence="7">ChiHecec3B27-8219</strain>
    </source>
</reference>
<keyword evidence="1 6" id="KW-0808">Transferase</keyword>
<protein>
    <recommendedName>
        <fullName evidence="6">NAD kinase</fullName>
        <ecNumber evidence="6">2.7.1.23</ecNumber>
    </recommendedName>
    <alternativeName>
        <fullName evidence="6">ATP-dependent NAD kinase</fullName>
    </alternativeName>
</protein>
<dbReference type="GO" id="GO:0006741">
    <property type="term" value="P:NADP+ biosynthetic process"/>
    <property type="evidence" value="ECO:0007669"/>
    <property type="project" value="UniProtKB-UniRule"/>
</dbReference>
<evidence type="ECO:0000256" key="5">
    <source>
        <dbReference type="ARBA" id="ARBA00047925"/>
    </source>
</evidence>